<dbReference type="InterPro" id="IPR002938">
    <property type="entry name" value="FAD-bd"/>
</dbReference>
<dbReference type="OrthoDB" id="16820at2759"/>
<evidence type="ECO:0000313" key="7">
    <source>
        <dbReference type="EMBL" id="OJJ54567.1"/>
    </source>
</evidence>
<accession>A0A1L9T580</accession>
<dbReference type="PANTHER" id="PTHR13789:SF309">
    <property type="entry name" value="PUTATIVE (AFU_ORTHOLOGUE AFUA_6G14510)-RELATED"/>
    <property type="match status" value="1"/>
</dbReference>
<dbReference type="VEuPathDB" id="FungiDB:ASPSYDRAFT_469157"/>
<evidence type="ECO:0000259" key="6">
    <source>
        <dbReference type="Pfam" id="PF01494"/>
    </source>
</evidence>
<dbReference type="RefSeq" id="XP_040698373.1">
    <property type="nucleotide sequence ID" value="XM_040847339.1"/>
</dbReference>
<dbReference type="InterPro" id="IPR050493">
    <property type="entry name" value="FAD-dep_Monooxygenase_BioMet"/>
</dbReference>
<evidence type="ECO:0000256" key="5">
    <source>
        <dbReference type="ARBA" id="ARBA00023033"/>
    </source>
</evidence>
<dbReference type="AlphaFoldDB" id="A0A1L9T580"/>
<evidence type="ECO:0000313" key="8">
    <source>
        <dbReference type="Proteomes" id="UP000184356"/>
    </source>
</evidence>
<keyword evidence="2" id="KW-0285">Flavoprotein</keyword>
<name>A0A1L9T580_9EURO</name>
<reference evidence="8" key="1">
    <citation type="journal article" date="2017" name="Genome Biol.">
        <title>Comparative genomics reveals high biological diversity and specific adaptations in the industrially and medically important fungal genus Aspergillus.</title>
        <authorList>
            <person name="de Vries R.P."/>
            <person name="Riley R."/>
            <person name="Wiebenga A."/>
            <person name="Aguilar-Osorio G."/>
            <person name="Amillis S."/>
            <person name="Uchima C.A."/>
            <person name="Anderluh G."/>
            <person name="Asadollahi M."/>
            <person name="Askin M."/>
            <person name="Barry K."/>
            <person name="Battaglia E."/>
            <person name="Bayram O."/>
            <person name="Benocci T."/>
            <person name="Braus-Stromeyer S.A."/>
            <person name="Caldana C."/>
            <person name="Canovas D."/>
            <person name="Cerqueira G.C."/>
            <person name="Chen F."/>
            <person name="Chen W."/>
            <person name="Choi C."/>
            <person name="Clum A."/>
            <person name="Dos Santos R.A."/>
            <person name="Damasio A.R."/>
            <person name="Diallinas G."/>
            <person name="Emri T."/>
            <person name="Fekete E."/>
            <person name="Flipphi M."/>
            <person name="Freyberg S."/>
            <person name="Gallo A."/>
            <person name="Gournas C."/>
            <person name="Habgood R."/>
            <person name="Hainaut M."/>
            <person name="Harispe M.L."/>
            <person name="Henrissat B."/>
            <person name="Hilden K.S."/>
            <person name="Hope R."/>
            <person name="Hossain A."/>
            <person name="Karabika E."/>
            <person name="Karaffa L."/>
            <person name="Karanyi Z."/>
            <person name="Krasevec N."/>
            <person name="Kuo A."/>
            <person name="Kusch H."/>
            <person name="LaButti K."/>
            <person name="Lagendijk E.L."/>
            <person name="Lapidus A."/>
            <person name="Levasseur A."/>
            <person name="Lindquist E."/>
            <person name="Lipzen A."/>
            <person name="Logrieco A.F."/>
            <person name="MacCabe A."/>
            <person name="Maekelae M.R."/>
            <person name="Malavazi I."/>
            <person name="Melin P."/>
            <person name="Meyer V."/>
            <person name="Mielnichuk N."/>
            <person name="Miskei M."/>
            <person name="Molnar A.P."/>
            <person name="Mule G."/>
            <person name="Ngan C.Y."/>
            <person name="Orejas M."/>
            <person name="Orosz E."/>
            <person name="Ouedraogo J.P."/>
            <person name="Overkamp K.M."/>
            <person name="Park H.-S."/>
            <person name="Perrone G."/>
            <person name="Piumi F."/>
            <person name="Punt P.J."/>
            <person name="Ram A.F."/>
            <person name="Ramon A."/>
            <person name="Rauscher S."/>
            <person name="Record E."/>
            <person name="Riano-Pachon D.M."/>
            <person name="Robert V."/>
            <person name="Roehrig J."/>
            <person name="Ruller R."/>
            <person name="Salamov A."/>
            <person name="Salih N.S."/>
            <person name="Samson R.A."/>
            <person name="Sandor E."/>
            <person name="Sanguinetti M."/>
            <person name="Schuetze T."/>
            <person name="Sepcic K."/>
            <person name="Shelest E."/>
            <person name="Sherlock G."/>
            <person name="Sophianopoulou V."/>
            <person name="Squina F.M."/>
            <person name="Sun H."/>
            <person name="Susca A."/>
            <person name="Todd R.B."/>
            <person name="Tsang A."/>
            <person name="Unkles S.E."/>
            <person name="van de Wiele N."/>
            <person name="van Rossen-Uffink D."/>
            <person name="Oliveira J.V."/>
            <person name="Vesth T.C."/>
            <person name="Visser J."/>
            <person name="Yu J.-H."/>
            <person name="Zhou M."/>
            <person name="Andersen M.R."/>
            <person name="Archer D.B."/>
            <person name="Baker S.E."/>
            <person name="Benoit I."/>
            <person name="Brakhage A.A."/>
            <person name="Braus G.H."/>
            <person name="Fischer R."/>
            <person name="Frisvad J.C."/>
            <person name="Goldman G.H."/>
            <person name="Houbraken J."/>
            <person name="Oakley B."/>
            <person name="Pocsi I."/>
            <person name="Scazzocchio C."/>
            <person name="Seiboth B."/>
            <person name="vanKuyk P.A."/>
            <person name="Wortman J."/>
            <person name="Dyer P.S."/>
            <person name="Grigoriev I.V."/>
        </authorList>
    </citation>
    <scope>NUCLEOTIDE SEQUENCE [LARGE SCALE GENOMIC DNA]</scope>
    <source>
        <strain evidence="8">CBS 593.65</strain>
    </source>
</reference>
<feature type="domain" description="FAD-binding" evidence="6">
    <location>
        <begin position="7"/>
        <end position="199"/>
    </location>
</feature>
<dbReference type="PANTHER" id="PTHR13789">
    <property type="entry name" value="MONOOXYGENASE"/>
    <property type="match status" value="1"/>
</dbReference>
<evidence type="ECO:0000256" key="2">
    <source>
        <dbReference type="ARBA" id="ARBA00022630"/>
    </source>
</evidence>
<proteinExistence type="inferred from homology"/>
<sequence>MTESRKAIIIGAGPAGLSAALRLHQTTNIECTIYELRPEPTTLGGAVGVPSNGLRLLDRLGVYQPLLQRGSSQSDFALHSGKGGILGQMDDFVSHSRAATGYGYMRVKRVDVVDVLLQAVKEASGISVFFGKRIIGIQEMEDSIKVVFADGTTDNADVLLGCDGIHSAVRNIYVDPDQKPEYSGLSVLFSSMPASRIPAASAAQIKGLTATMTGEGMFLSAPCTADKDEVFWAFSREVPLPDADDSRDGWELQRRQEVMGFKDTLYDVLGGAKGEWIDTLRRLIDQTDTIKFYPIYRLPLGGRWSRGRCALIGDAAHAMQPHAGQGVSMALEDVFLISRLLADPSRSIEDACESLHRIRKPRVEEIYRTAAENGEARKKTGPWGQWLKENIIWAMFSIPWGLGLGGKTFGQTYAVYDVDEEAI</sequence>
<evidence type="ECO:0000256" key="3">
    <source>
        <dbReference type="ARBA" id="ARBA00022827"/>
    </source>
</evidence>
<dbReference type="Proteomes" id="UP000184356">
    <property type="component" value="Unassembled WGS sequence"/>
</dbReference>
<dbReference type="GO" id="GO:0071949">
    <property type="term" value="F:FAD binding"/>
    <property type="evidence" value="ECO:0007669"/>
    <property type="project" value="InterPro"/>
</dbReference>
<dbReference type="STRING" id="1036612.A0A1L9T580"/>
<dbReference type="Gene3D" id="3.50.50.60">
    <property type="entry name" value="FAD/NAD(P)-binding domain"/>
    <property type="match status" value="1"/>
</dbReference>
<evidence type="ECO:0000256" key="4">
    <source>
        <dbReference type="ARBA" id="ARBA00023002"/>
    </source>
</evidence>
<dbReference type="InterPro" id="IPR036188">
    <property type="entry name" value="FAD/NAD-bd_sf"/>
</dbReference>
<dbReference type="EMBL" id="KV878594">
    <property type="protein sequence ID" value="OJJ54567.1"/>
    <property type="molecule type" value="Genomic_DNA"/>
</dbReference>
<keyword evidence="3" id="KW-0274">FAD</keyword>
<dbReference type="GO" id="GO:0004497">
    <property type="term" value="F:monooxygenase activity"/>
    <property type="evidence" value="ECO:0007669"/>
    <property type="project" value="UniProtKB-KW"/>
</dbReference>
<protein>
    <recommendedName>
        <fullName evidence="6">FAD-binding domain-containing protein</fullName>
    </recommendedName>
</protein>
<dbReference type="PRINTS" id="PR00420">
    <property type="entry name" value="RNGMNOXGNASE"/>
</dbReference>
<keyword evidence="5" id="KW-0503">Monooxygenase</keyword>
<evidence type="ECO:0000256" key="1">
    <source>
        <dbReference type="ARBA" id="ARBA00007992"/>
    </source>
</evidence>
<gene>
    <name evidence="7" type="ORF">ASPSYDRAFT_469157</name>
</gene>
<dbReference type="GeneID" id="63763412"/>
<organism evidence="7 8">
    <name type="scientific">Aspergillus sydowii CBS 593.65</name>
    <dbReference type="NCBI Taxonomy" id="1036612"/>
    <lineage>
        <taxon>Eukaryota</taxon>
        <taxon>Fungi</taxon>
        <taxon>Dikarya</taxon>
        <taxon>Ascomycota</taxon>
        <taxon>Pezizomycotina</taxon>
        <taxon>Eurotiomycetes</taxon>
        <taxon>Eurotiomycetidae</taxon>
        <taxon>Eurotiales</taxon>
        <taxon>Aspergillaceae</taxon>
        <taxon>Aspergillus</taxon>
        <taxon>Aspergillus subgen. Nidulantes</taxon>
    </lineage>
</organism>
<comment type="similarity">
    <text evidence="1">Belongs to the paxM FAD-dependent monooxygenase family.</text>
</comment>
<keyword evidence="8" id="KW-1185">Reference proteome</keyword>
<dbReference type="SUPFAM" id="SSF51905">
    <property type="entry name" value="FAD/NAD(P)-binding domain"/>
    <property type="match status" value="1"/>
</dbReference>
<feature type="domain" description="FAD-binding" evidence="6">
    <location>
        <begin position="303"/>
        <end position="368"/>
    </location>
</feature>
<dbReference type="Pfam" id="PF01494">
    <property type="entry name" value="FAD_binding_3"/>
    <property type="match status" value="2"/>
</dbReference>
<keyword evidence="4" id="KW-0560">Oxidoreductase</keyword>